<accession>A0ABX8FHG2</accession>
<evidence type="ECO:0000256" key="1">
    <source>
        <dbReference type="SAM" id="Phobius"/>
    </source>
</evidence>
<feature type="transmembrane region" description="Helical" evidence="1">
    <location>
        <begin position="41"/>
        <end position="60"/>
    </location>
</feature>
<evidence type="ECO:0000313" key="2">
    <source>
        <dbReference type="EMBL" id="QVY63462.1"/>
    </source>
</evidence>
<keyword evidence="1" id="KW-1133">Transmembrane helix</keyword>
<dbReference type="Proteomes" id="UP000679247">
    <property type="component" value="Chromosome"/>
</dbReference>
<protein>
    <submittedName>
        <fullName evidence="2">Uncharacterized protein</fullName>
    </submittedName>
</protein>
<reference evidence="2 3" key="1">
    <citation type="submission" date="2021-03" db="EMBL/GenBank/DDBJ databases">
        <title>The first data on the complete genome of the tetrodotoxin-producing bacterium.</title>
        <authorList>
            <person name="Melnikova D.I."/>
            <person name="Nijland R."/>
            <person name="Magarlamov T.Y."/>
        </authorList>
    </citation>
    <scope>NUCLEOTIDE SEQUENCE [LARGE SCALE GENOMIC DNA]</scope>
    <source>
        <strain evidence="2 3">1839</strain>
    </source>
</reference>
<keyword evidence="1" id="KW-0472">Membrane</keyword>
<evidence type="ECO:0000313" key="3">
    <source>
        <dbReference type="Proteomes" id="UP000679247"/>
    </source>
</evidence>
<sequence>MKNNKLRIIWIIPNVICYFMFIASSFFVFSNIKELEEVGRLTIWFITLLLLLFVSLFGSYRISSWIKEGKL</sequence>
<keyword evidence="1" id="KW-0812">Transmembrane</keyword>
<proteinExistence type="predicted"/>
<organism evidence="2 3">
    <name type="scientific">Cytobacillus gottheilii</name>
    <dbReference type="NCBI Taxonomy" id="859144"/>
    <lineage>
        <taxon>Bacteria</taxon>
        <taxon>Bacillati</taxon>
        <taxon>Bacillota</taxon>
        <taxon>Bacilli</taxon>
        <taxon>Bacillales</taxon>
        <taxon>Bacillaceae</taxon>
        <taxon>Cytobacillus</taxon>
    </lineage>
</organism>
<dbReference type="EMBL" id="CP071709">
    <property type="protein sequence ID" value="QVY63462.1"/>
    <property type="molecule type" value="Genomic_DNA"/>
</dbReference>
<gene>
    <name evidence="2" type="ORF">J1899_10605</name>
</gene>
<name>A0ABX8FHG2_9BACI</name>
<feature type="transmembrane region" description="Helical" evidence="1">
    <location>
        <begin position="7"/>
        <end position="29"/>
    </location>
</feature>
<keyword evidence="3" id="KW-1185">Reference proteome</keyword>
<dbReference type="RefSeq" id="WP_214478607.1">
    <property type="nucleotide sequence ID" value="NZ_CP071709.1"/>
</dbReference>